<dbReference type="PANTHER" id="PTHR24559:SF435">
    <property type="entry name" value="RIBONUCLEASE H"/>
    <property type="match status" value="1"/>
</dbReference>
<keyword evidence="12" id="KW-1185">Reference proteome</keyword>
<feature type="compositionally biased region" description="Low complexity" evidence="9">
    <location>
        <begin position="1050"/>
        <end position="1061"/>
    </location>
</feature>
<reference evidence="11" key="1">
    <citation type="submission" date="2021-03" db="EMBL/GenBank/DDBJ databases">
        <authorList>
            <person name="Bekaert M."/>
        </authorList>
    </citation>
    <scope>NUCLEOTIDE SEQUENCE</scope>
</reference>
<evidence type="ECO:0000256" key="2">
    <source>
        <dbReference type="ARBA" id="ARBA00022679"/>
    </source>
</evidence>
<dbReference type="FunFam" id="3.10.10.10:FF:000007">
    <property type="entry name" value="Retrovirus-related Pol polyprotein from transposon 17.6-like Protein"/>
    <property type="match status" value="1"/>
</dbReference>
<evidence type="ECO:0000256" key="3">
    <source>
        <dbReference type="ARBA" id="ARBA00022695"/>
    </source>
</evidence>
<dbReference type="InterPro" id="IPR001878">
    <property type="entry name" value="Znf_CCHC"/>
</dbReference>
<dbReference type="CDD" id="cd01647">
    <property type="entry name" value="RT_LTR"/>
    <property type="match status" value="1"/>
</dbReference>
<evidence type="ECO:0000313" key="12">
    <source>
        <dbReference type="Proteomes" id="UP000683360"/>
    </source>
</evidence>
<keyword evidence="6" id="KW-0378">Hydrolase</keyword>
<feature type="region of interest" description="Disordered" evidence="9">
    <location>
        <begin position="1045"/>
        <end position="1068"/>
    </location>
</feature>
<evidence type="ECO:0000313" key="11">
    <source>
        <dbReference type="EMBL" id="CAG2185540.1"/>
    </source>
</evidence>
<gene>
    <name evidence="11" type="ORF">MEDL_1147</name>
</gene>
<dbReference type="PANTHER" id="PTHR24559">
    <property type="entry name" value="TRANSPOSON TY3-I GAG-POL POLYPROTEIN"/>
    <property type="match status" value="1"/>
</dbReference>
<dbReference type="EMBL" id="CAJPWZ010000093">
    <property type="protein sequence ID" value="CAG2185540.1"/>
    <property type="molecule type" value="Genomic_DNA"/>
</dbReference>
<evidence type="ECO:0000256" key="6">
    <source>
        <dbReference type="ARBA" id="ARBA00022801"/>
    </source>
</evidence>
<keyword evidence="1" id="KW-0645">Protease</keyword>
<keyword evidence="8" id="KW-0863">Zinc-finger</keyword>
<dbReference type="OrthoDB" id="6078991at2759"/>
<name>A0A8S3PS57_MYTED</name>
<dbReference type="GO" id="GO:0004519">
    <property type="term" value="F:endonuclease activity"/>
    <property type="evidence" value="ECO:0007669"/>
    <property type="project" value="UniProtKB-KW"/>
</dbReference>
<dbReference type="Gene3D" id="3.10.10.10">
    <property type="entry name" value="HIV Type 1 Reverse Transcriptase, subunit A, domain 1"/>
    <property type="match status" value="1"/>
</dbReference>
<dbReference type="GO" id="GO:0008233">
    <property type="term" value="F:peptidase activity"/>
    <property type="evidence" value="ECO:0007669"/>
    <property type="project" value="UniProtKB-KW"/>
</dbReference>
<dbReference type="SMART" id="SM00343">
    <property type="entry name" value="ZnF_C2HC"/>
    <property type="match status" value="1"/>
</dbReference>
<evidence type="ECO:0000256" key="5">
    <source>
        <dbReference type="ARBA" id="ARBA00022759"/>
    </source>
</evidence>
<keyword evidence="4" id="KW-0540">Nuclease</keyword>
<dbReference type="InterPro" id="IPR000477">
    <property type="entry name" value="RT_dom"/>
</dbReference>
<dbReference type="Pfam" id="PF00078">
    <property type="entry name" value="RVT_1"/>
    <property type="match status" value="1"/>
</dbReference>
<evidence type="ECO:0000256" key="8">
    <source>
        <dbReference type="PROSITE-ProRule" id="PRU00047"/>
    </source>
</evidence>
<dbReference type="GO" id="GO:0003964">
    <property type="term" value="F:RNA-directed DNA polymerase activity"/>
    <property type="evidence" value="ECO:0007669"/>
    <property type="project" value="UniProtKB-KW"/>
</dbReference>
<evidence type="ECO:0000256" key="1">
    <source>
        <dbReference type="ARBA" id="ARBA00022670"/>
    </source>
</evidence>
<proteinExistence type="predicted"/>
<feature type="region of interest" description="Disordered" evidence="9">
    <location>
        <begin position="23"/>
        <end position="50"/>
    </location>
</feature>
<comment type="caution">
    <text evidence="11">The sequence shown here is derived from an EMBL/GenBank/DDBJ whole genome shotgun (WGS) entry which is preliminary data.</text>
</comment>
<dbReference type="Gene3D" id="4.10.60.10">
    <property type="entry name" value="Zinc finger, CCHC-type"/>
    <property type="match status" value="1"/>
</dbReference>
<dbReference type="GO" id="GO:0003676">
    <property type="term" value="F:nucleic acid binding"/>
    <property type="evidence" value="ECO:0007669"/>
    <property type="project" value="InterPro"/>
</dbReference>
<dbReference type="Proteomes" id="UP000683360">
    <property type="component" value="Unassembled WGS sequence"/>
</dbReference>
<dbReference type="SUPFAM" id="SSF57756">
    <property type="entry name" value="Retrovirus zinc finger-like domains"/>
    <property type="match status" value="1"/>
</dbReference>
<evidence type="ECO:0000256" key="7">
    <source>
        <dbReference type="ARBA" id="ARBA00022918"/>
    </source>
</evidence>
<organism evidence="11 12">
    <name type="scientific">Mytilus edulis</name>
    <name type="common">Blue mussel</name>
    <dbReference type="NCBI Taxonomy" id="6550"/>
    <lineage>
        <taxon>Eukaryota</taxon>
        <taxon>Metazoa</taxon>
        <taxon>Spiralia</taxon>
        <taxon>Lophotrochozoa</taxon>
        <taxon>Mollusca</taxon>
        <taxon>Bivalvia</taxon>
        <taxon>Autobranchia</taxon>
        <taxon>Pteriomorphia</taxon>
        <taxon>Mytilida</taxon>
        <taxon>Mytiloidea</taxon>
        <taxon>Mytilidae</taxon>
        <taxon>Mytilinae</taxon>
        <taxon>Mytilus</taxon>
    </lineage>
</organism>
<keyword evidence="7" id="KW-0695">RNA-directed DNA polymerase</keyword>
<evidence type="ECO:0000259" key="10">
    <source>
        <dbReference type="PROSITE" id="PS50158"/>
    </source>
</evidence>
<keyword evidence="2" id="KW-0808">Transferase</keyword>
<keyword evidence="5" id="KW-0255">Endonuclease</keyword>
<keyword evidence="3" id="KW-0548">Nucleotidyltransferase</keyword>
<keyword evidence="8" id="KW-0479">Metal-binding</keyword>
<feature type="domain" description="CCHC-type" evidence="10">
    <location>
        <begin position="490"/>
        <end position="505"/>
    </location>
</feature>
<dbReference type="GO" id="GO:0006508">
    <property type="term" value="P:proteolysis"/>
    <property type="evidence" value="ECO:0007669"/>
    <property type="project" value="UniProtKB-KW"/>
</dbReference>
<protein>
    <recommendedName>
        <fullName evidence="10">CCHC-type domain-containing protein</fullName>
    </recommendedName>
</protein>
<dbReference type="InterPro" id="IPR036875">
    <property type="entry name" value="Znf_CCHC_sf"/>
</dbReference>
<dbReference type="GO" id="GO:0008270">
    <property type="term" value="F:zinc ion binding"/>
    <property type="evidence" value="ECO:0007669"/>
    <property type="project" value="UniProtKB-KW"/>
</dbReference>
<dbReference type="AlphaFoldDB" id="A0A8S3PS57"/>
<keyword evidence="8" id="KW-0862">Zinc</keyword>
<dbReference type="InterPro" id="IPR043502">
    <property type="entry name" value="DNA/RNA_pol_sf"/>
</dbReference>
<dbReference type="SUPFAM" id="SSF56672">
    <property type="entry name" value="DNA/RNA polymerases"/>
    <property type="match status" value="1"/>
</dbReference>
<sequence length="1198" mass="133695">MSDCEESYARTFPEKPQYLQLDLEQPSDQGHAQGPRLPASASEPYINATPTGEVQIRVKKAGEGCYERQEQRCIYDQPGTSYENTRTDHYNEDLIQINEPTGRAVYGDKVAAGLVARERTINQQVSHGRGDIHINTGIGDVENQRLTRQRASFPRFYSPSRSEERAPKDFTGVEVLQEVSQGPKWTHTVPSEGMRGNPWKIHTGTEDPRECTGHARESFRTVPTGGDILGYRDNQGFSQGSYGMTNDYGDNYRGDNTVTRGNNSHNKSYSSNKKPATFDGTSSWQDYLVHFEMVAEINGWDNISKALELATCLRGSAQAILSDLRPDLRRSFTHLVTALASRFQPSNQAELYRAQMKSTTREKNQSLPELAQDIKKLTRLAYPTAPMEVREQLARDCFIDSLNDADLEWAIFQGKPISIDDSVRIGLEFEAFANGHRRKFNNRAGLRMQTGMIDVDEQDDYQQMNSIMDRIAKIESNRGPNQSQKTDFLCYFCGKAGHFKRDCRKFLDMQKNGKYLPNNRFETSKWSQGTQTENFKSGNYTGSTLTVIHVRKFLSIPESQRPDRIYKGVQLKLANGEIITTFGQADFDIEINGQKFQQRFVIADIDAPAIVGIFKLATEATTVIPPRSEVLIFSKVVDVTEPVCEPAAASQNIFKLTDKITNKSNSDSLPDHLVDLFKSGSKLLSETQTLQFQRLLQKHSNAFAKSKNDLGCTDMIQHKINTGNAAPVKQNPRRLPVALQEEADRELSRMLDAGVIEPSMSPWAAPIVLVRKKDGSVRYCIDFRKINSLTKRDSYPLPRTQDCLEALHGSWYSTIDLQSGYWQVPVDPVDREKTAFVTKQGLFQFRQMPFGLCNAGACFERLMECILAGERSFCLSSGRFSKPAAVQTIPQTTPLPVTINPNSLMQAYFTATPQPAAVQATSHSNLQPLSHFQMTPVRSPTPVYVDMPSINLTPDEEMLFLEDHYRQEAPELMSLLDRPRPNQTVPSPLTAPRQSPLLFQFQTFQCSQPVEQPIQPLPRLATSYCTAHFTVNSAIASDHHPKFSDASDFTATPQPAAVQATSHSTQPLPVISTPSSTVQLTSLSTQPLPRPSPQVSLMQAYLTTTPQPAVVQPTSQSTQPLPVISTPSSMVQPTSQSTQPLPVTISPSSLWQQYLTETVTPQPTAGQSTTQSAQQVPVSINLSTHGEGRHTNFNHSES</sequence>
<evidence type="ECO:0000256" key="9">
    <source>
        <dbReference type="SAM" id="MobiDB-lite"/>
    </source>
</evidence>
<evidence type="ECO:0000256" key="4">
    <source>
        <dbReference type="ARBA" id="ARBA00022722"/>
    </source>
</evidence>
<dbReference type="PROSITE" id="PS50158">
    <property type="entry name" value="ZF_CCHC"/>
    <property type="match status" value="1"/>
</dbReference>
<accession>A0A8S3PS57</accession>
<dbReference type="Pfam" id="PF00098">
    <property type="entry name" value="zf-CCHC"/>
    <property type="match status" value="1"/>
</dbReference>
<dbReference type="InterPro" id="IPR053134">
    <property type="entry name" value="RNA-dir_DNA_polymerase"/>
</dbReference>